<name>A0A556C755_BREAU</name>
<reference evidence="2 3" key="1">
    <citation type="submission" date="2019-07" db="EMBL/GenBank/DDBJ databases">
        <title>Draft genome sequence of Brevibacterium aurantiacum XU54 isolated from Xinjiang China.</title>
        <authorList>
            <person name="Xu X."/>
        </authorList>
    </citation>
    <scope>NUCLEOTIDE SEQUENCE [LARGE SCALE GENOMIC DNA]</scope>
    <source>
        <strain evidence="2 3">XU54</strain>
    </source>
</reference>
<evidence type="ECO:0000313" key="2">
    <source>
        <dbReference type="EMBL" id="TSI13289.1"/>
    </source>
</evidence>
<dbReference type="AlphaFoldDB" id="A0A556C755"/>
<sequence length="213" mass="24211">MDKFDVKKSMPSYRARHGSFELVEVPPLQYLMLDGHGDPNSSPDFASAVATLYPLAYSLKFFSRNELGRDYVIPPLEGLWWAEDMSTFTSARDKTQWDFTLMLLVPDWLNRSHLDHAIAVATGRRPLPRLDDVRFDILREGTCMQTLHIGPFDDEAAVLDHMHSAAIPAAGFEMTGRHHEIYLSDLRRSAPEKLRTILRQPVQTPPLGNHADE</sequence>
<dbReference type="EMBL" id="VLTK01000012">
    <property type="protein sequence ID" value="TSI13289.1"/>
    <property type="molecule type" value="Genomic_DNA"/>
</dbReference>
<dbReference type="InterPro" id="IPR029442">
    <property type="entry name" value="GyrI-like"/>
</dbReference>
<dbReference type="Pfam" id="PF06445">
    <property type="entry name" value="GyrI-like"/>
    <property type="match status" value="1"/>
</dbReference>
<gene>
    <name evidence="2" type="ORF">FO013_17895</name>
</gene>
<dbReference type="SUPFAM" id="SSF55136">
    <property type="entry name" value="Probable bacterial effector-binding domain"/>
    <property type="match status" value="1"/>
</dbReference>
<keyword evidence="3" id="KW-1185">Reference proteome</keyword>
<comment type="caution">
    <text evidence="2">The sequence shown here is derived from an EMBL/GenBank/DDBJ whole genome shotgun (WGS) entry which is preliminary data.</text>
</comment>
<feature type="domain" description="GyrI-like small molecule binding" evidence="1">
    <location>
        <begin position="118"/>
        <end position="198"/>
    </location>
</feature>
<dbReference type="OrthoDB" id="4772335at2"/>
<accession>A0A556C755</accession>
<evidence type="ECO:0000259" key="1">
    <source>
        <dbReference type="Pfam" id="PF06445"/>
    </source>
</evidence>
<evidence type="ECO:0000313" key="3">
    <source>
        <dbReference type="Proteomes" id="UP000316406"/>
    </source>
</evidence>
<proteinExistence type="predicted"/>
<protein>
    <recommendedName>
        <fullName evidence="1">GyrI-like small molecule binding domain-containing protein</fullName>
    </recommendedName>
</protein>
<organism evidence="2 3">
    <name type="scientific">Brevibacterium aurantiacum</name>
    <dbReference type="NCBI Taxonomy" id="273384"/>
    <lineage>
        <taxon>Bacteria</taxon>
        <taxon>Bacillati</taxon>
        <taxon>Actinomycetota</taxon>
        <taxon>Actinomycetes</taxon>
        <taxon>Micrococcales</taxon>
        <taxon>Brevibacteriaceae</taxon>
        <taxon>Brevibacterium</taxon>
    </lineage>
</organism>
<dbReference type="Gene3D" id="3.20.80.10">
    <property type="entry name" value="Regulatory factor, effector binding domain"/>
    <property type="match status" value="1"/>
</dbReference>
<dbReference type="RefSeq" id="WP_143923920.1">
    <property type="nucleotide sequence ID" value="NZ_VLTK01000012.1"/>
</dbReference>
<dbReference type="InterPro" id="IPR011256">
    <property type="entry name" value="Reg_factor_effector_dom_sf"/>
</dbReference>
<dbReference type="Proteomes" id="UP000316406">
    <property type="component" value="Unassembled WGS sequence"/>
</dbReference>